<keyword evidence="4" id="KW-1185">Reference proteome</keyword>
<organism evidence="3 4">
    <name type="scientific">Thiothrix eikelboomii</name>
    <dbReference type="NCBI Taxonomy" id="92487"/>
    <lineage>
        <taxon>Bacteria</taxon>
        <taxon>Pseudomonadati</taxon>
        <taxon>Pseudomonadota</taxon>
        <taxon>Gammaproteobacteria</taxon>
        <taxon>Thiotrichales</taxon>
        <taxon>Thiotrichaceae</taxon>
        <taxon>Thiothrix</taxon>
    </lineage>
</organism>
<feature type="domain" description="Right handed beta helix" evidence="2">
    <location>
        <begin position="126"/>
        <end position="299"/>
    </location>
</feature>
<name>A0A1T4WXY3_9GAMM</name>
<dbReference type="Pfam" id="PF13229">
    <property type="entry name" value="Beta_helix"/>
    <property type="match status" value="1"/>
</dbReference>
<dbReference type="RefSeq" id="WP_159448622.1">
    <property type="nucleotide sequence ID" value="NZ_FUYB01000010.1"/>
</dbReference>
<keyword evidence="1" id="KW-0732">Signal</keyword>
<dbReference type="PROSITE" id="PS51257">
    <property type="entry name" value="PROKAR_LIPOPROTEIN"/>
    <property type="match status" value="1"/>
</dbReference>
<sequence length="442" mass="49238">MMKIDRAVLASLLAIVLLTACSDEQLDDIQTDIDNNLYPDKDYSSVITFPTTNNTACPNWQANSTITLRESLSLPANCTFQQVTVLIDRPNVELNCNQAVFNGLTTVARNKYGKAYTPATAPTRYGIIVKGAEAGVRVSNVTIRNCQFLNYSDAITAHIELKQNTLLGLRNGTIQESTIQAIAPTRINVFNSRIINSHMHGIFLNRYITHLNVNNTRILGSSNSGIYLGADTEYALIENSVFEGNGFSNYDTETLKRFPRRDETSRREAIAVDASSHNQISHNTFRDNGDGGVYLYKNCWEFEEEPLTAPHRYGSNSNLITSNDFSAEETAIWVAERADRNLADFTCGDPLIYTANSNKYYRDIAQNNIISNNKINHNKFGIRVQDNGTVITNNSFIGTKSGPDIWVYSVVRQAINDPVNTTTIRDNTLSKPNNILYENGAS</sequence>
<dbReference type="InterPro" id="IPR039448">
    <property type="entry name" value="Beta_helix"/>
</dbReference>
<evidence type="ECO:0000256" key="1">
    <source>
        <dbReference type="SAM" id="SignalP"/>
    </source>
</evidence>
<gene>
    <name evidence="3" type="ORF">SAMN02745130_02263</name>
</gene>
<dbReference type="AlphaFoldDB" id="A0A1T4WXY3"/>
<dbReference type="InterPro" id="IPR011050">
    <property type="entry name" value="Pectin_lyase_fold/virulence"/>
</dbReference>
<proteinExistence type="predicted"/>
<protein>
    <submittedName>
        <fullName evidence="3">Parallel beta-helix repeat (Two copies)</fullName>
    </submittedName>
</protein>
<dbReference type="OrthoDB" id="7200459at2"/>
<dbReference type="SUPFAM" id="SSF51126">
    <property type="entry name" value="Pectin lyase-like"/>
    <property type="match status" value="1"/>
</dbReference>
<evidence type="ECO:0000313" key="3">
    <source>
        <dbReference type="EMBL" id="SKA82210.1"/>
    </source>
</evidence>
<evidence type="ECO:0000259" key="2">
    <source>
        <dbReference type="Pfam" id="PF13229"/>
    </source>
</evidence>
<dbReference type="STRING" id="92487.SAMN02745130_02263"/>
<feature type="chain" id="PRO_5013273135" evidence="1">
    <location>
        <begin position="23"/>
        <end position="442"/>
    </location>
</feature>
<dbReference type="Proteomes" id="UP000190460">
    <property type="component" value="Unassembled WGS sequence"/>
</dbReference>
<dbReference type="EMBL" id="FUYB01000010">
    <property type="protein sequence ID" value="SKA82210.1"/>
    <property type="molecule type" value="Genomic_DNA"/>
</dbReference>
<dbReference type="Gene3D" id="2.160.20.10">
    <property type="entry name" value="Single-stranded right-handed beta-helix, Pectin lyase-like"/>
    <property type="match status" value="1"/>
</dbReference>
<dbReference type="InterPro" id="IPR006626">
    <property type="entry name" value="PbH1"/>
</dbReference>
<accession>A0A1T4WXY3</accession>
<dbReference type="SMART" id="SM00710">
    <property type="entry name" value="PbH1"/>
    <property type="match status" value="8"/>
</dbReference>
<dbReference type="InterPro" id="IPR012334">
    <property type="entry name" value="Pectin_lyas_fold"/>
</dbReference>
<reference evidence="3 4" key="1">
    <citation type="submission" date="2017-02" db="EMBL/GenBank/DDBJ databases">
        <authorList>
            <person name="Peterson S.W."/>
        </authorList>
    </citation>
    <scope>NUCLEOTIDE SEQUENCE [LARGE SCALE GENOMIC DNA]</scope>
    <source>
        <strain evidence="3 4">ATCC 49788</strain>
    </source>
</reference>
<evidence type="ECO:0000313" key="4">
    <source>
        <dbReference type="Proteomes" id="UP000190460"/>
    </source>
</evidence>
<feature type="signal peptide" evidence="1">
    <location>
        <begin position="1"/>
        <end position="22"/>
    </location>
</feature>